<name>A0ABN1FYC0_9ACTN</name>
<comment type="caution">
    <text evidence="21">The sequence shown here is derived from an EMBL/GenBank/DDBJ whole genome shotgun (WGS) entry which is preliminary data.</text>
</comment>
<evidence type="ECO:0000256" key="18">
    <source>
        <dbReference type="SAM" id="MobiDB-lite"/>
    </source>
</evidence>
<keyword evidence="8 19" id="KW-0812">Transmembrane</keyword>
<evidence type="ECO:0000256" key="17">
    <source>
        <dbReference type="PROSITE-ProRule" id="PRU00433"/>
    </source>
</evidence>
<evidence type="ECO:0000256" key="11">
    <source>
        <dbReference type="ARBA" id="ARBA00022967"/>
    </source>
</evidence>
<evidence type="ECO:0000259" key="20">
    <source>
        <dbReference type="PROSITE" id="PS51007"/>
    </source>
</evidence>
<keyword evidence="12" id="KW-0249">Electron transport</keyword>
<evidence type="ECO:0000256" key="4">
    <source>
        <dbReference type="ARBA" id="ARBA00022448"/>
    </source>
</evidence>
<protein>
    <recommendedName>
        <fullName evidence="3">Cytochrome bc1 complex cytochrome c subunit</fullName>
        <ecNumber evidence="2">7.1.1.8</ecNumber>
    </recommendedName>
</protein>
<keyword evidence="6 17" id="KW-0349">Heme</keyword>
<feature type="transmembrane region" description="Helical" evidence="19">
    <location>
        <begin position="280"/>
        <end position="299"/>
    </location>
</feature>
<dbReference type="PANTHER" id="PTHR33751:SF13">
    <property type="entry name" value="CYTOCHROME BC1 COMPLEX CYTOCHROME C SUBUNIT"/>
    <property type="match status" value="1"/>
</dbReference>
<evidence type="ECO:0000256" key="2">
    <source>
        <dbReference type="ARBA" id="ARBA00012951"/>
    </source>
</evidence>
<gene>
    <name evidence="21" type="ORF">GCM10009546_72510</name>
</gene>
<sequence>MTRTGISVKRITAWRRRPWAGYAVVLAALAAIGVVYAGFSPQTDRAEAHSSAQAAPDLENGRELFNKNCASCHGLNAEGTKDADGNPIAPSLIGVGAASVDFQVTTGRMPAMNPGAQVPRKEPIPTFNTSIKTDYDDPERRKQAEEQLAKAQKNVIDLRAFIQTLGGGPEVPPASAVDPEGGDVALGGKLFRTNCAQCHSFTGQGGALTGGKYAPDLHDVTPTQMYEAMLTGPQAMPVFNDSTLTPKDKQAIIAYLVNVREEPNPGGNGLGRIGPVSEGLVGWLVGLGLLVLAAMWITAKKPKKLKKS</sequence>
<keyword evidence="9 17" id="KW-0479">Metal-binding</keyword>
<keyword evidence="7" id="KW-0679">Respiratory chain</keyword>
<dbReference type="EMBL" id="BAAAHD010000095">
    <property type="protein sequence ID" value="GAA0599989.1"/>
    <property type="molecule type" value="Genomic_DNA"/>
</dbReference>
<keyword evidence="15 19" id="KW-0472">Membrane</keyword>
<dbReference type="PROSITE" id="PS51007">
    <property type="entry name" value="CYTC"/>
    <property type="match status" value="2"/>
</dbReference>
<dbReference type="InterPro" id="IPR036909">
    <property type="entry name" value="Cyt_c-like_dom_sf"/>
</dbReference>
<evidence type="ECO:0000256" key="9">
    <source>
        <dbReference type="ARBA" id="ARBA00022723"/>
    </source>
</evidence>
<evidence type="ECO:0000313" key="21">
    <source>
        <dbReference type="EMBL" id="GAA0599989.1"/>
    </source>
</evidence>
<evidence type="ECO:0000256" key="15">
    <source>
        <dbReference type="ARBA" id="ARBA00023136"/>
    </source>
</evidence>
<evidence type="ECO:0000256" key="12">
    <source>
        <dbReference type="ARBA" id="ARBA00022982"/>
    </source>
</evidence>
<evidence type="ECO:0000256" key="7">
    <source>
        <dbReference type="ARBA" id="ARBA00022660"/>
    </source>
</evidence>
<proteinExistence type="predicted"/>
<dbReference type="InterPro" id="IPR050597">
    <property type="entry name" value="Cytochrome_c_Oxidase_Subunit"/>
</dbReference>
<keyword evidence="10" id="KW-0677">Repeat</keyword>
<accession>A0ABN1FYC0</accession>
<feature type="transmembrane region" description="Helical" evidence="19">
    <location>
        <begin position="20"/>
        <end position="39"/>
    </location>
</feature>
<evidence type="ECO:0000256" key="5">
    <source>
        <dbReference type="ARBA" id="ARBA00022475"/>
    </source>
</evidence>
<dbReference type="PIRSF" id="PIRSF000007">
    <property type="entry name" value="Ubiq_cycred_cyc"/>
    <property type="match status" value="1"/>
</dbReference>
<organism evidence="21 22">
    <name type="scientific">Actinomadura livida</name>
    <dbReference type="NCBI Taxonomy" id="79909"/>
    <lineage>
        <taxon>Bacteria</taxon>
        <taxon>Bacillati</taxon>
        <taxon>Actinomycetota</taxon>
        <taxon>Actinomycetes</taxon>
        <taxon>Streptosporangiales</taxon>
        <taxon>Thermomonosporaceae</taxon>
        <taxon>Actinomadura</taxon>
    </lineage>
</organism>
<evidence type="ECO:0000256" key="14">
    <source>
        <dbReference type="ARBA" id="ARBA00023004"/>
    </source>
</evidence>
<dbReference type="InterPro" id="IPR009056">
    <property type="entry name" value="Cyt_c-like_dom"/>
</dbReference>
<keyword evidence="22" id="KW-1185">Reference proteome</keyword>
<evidence type="ECO:0000256" key="3">
    <source>
        <dbReference type="ARBA" id="ARBA00017819"/>
    </source>
</evidence>
<evidence type="ECO:0000256" key="16">
    <source>
        <dbReference type="ARBA" id="ARBA00029351"/>
    </source>
</evidence>
<dbReference type="PANTHER" id="PTHR33751">
    <property type="entry name" value="CBB3-TYPE CYTOCHROME C OXIDASE SUBUNIT FIXP"/>
    <property type="match status" value="1"/>
</dbReference>
<keyword evidence="13 19" id="KW-1133">Transmembrane helix</keyword>
<comment type="catalytic activity">
    <reaction evidence="16">
        <text>a quinol + 2 Fe(III)-[cytochrome c](out) = a quinone + 2 Fe(II)-[cytochrome c](out) + 2 H(+)(out)</text>
        <dbReference type="Rhea" id="RHEA:11484"/>
        <dbReference type="Rhea" id="RHEA-COMP:10350"/>
        <dbReference type="Rhea" id="RHEA-COMP:14399"/>
        <dbReference type="ChEBI" id="CHEBI:15378"/>
        <dbReference type="ChEBI" id="CHEBI:24646"/>
        <dbReference type="ChEBI" id="CHEBI:29033"/>
        <dbReference type="ChEBI" id="CHEBI:29034"/>
        <dbReference type="ChEBI" id="CHEBI:132124"/>
        <dbReference type="EC" id="7.1.1.8"/>
    </reaction>
</comment>
<dbReference type="SUPFAM" id="SSF46626">
    <property type="entry name" value="Cytochrome c"/>
    <property type="match status" value="2"/>
</dbReference>
<dbReference type="InterPro" id="IPR009152">
    <property type="entry name" value="bc1_cytC-su"/>
</dbReference>
<evidence type="ECO:0000256" key="10">
    <source>
        <dbReference type="ARBA" id="ARBA00022737"/>
    </source>
</evidence>
<comment type="subcellular location">
    <subcellularLocation>
        <location evidence="1">Cell membrane</location>
        <topology evidence="1">Multi-pass membrane protein</topology>
    </subcellularLocation>
</comment>
<evidence type="ECO:0000256" key="1">
    <source>
        <dbReference type="ARBA" id="ARBA00004651"/>
    </source>
</evidence>
<feature type="domain" description="Cytochrome c" evidence="20">
    <location>
        <begin position="182"/>
        <end position="260"/>
    </location>
</feature>
<keyword evidence="11" id="KW-1278">Translocase</keyword>
<dbReference type="Proteomes" id="UP001501427">
    <property type="component" value="Unassembled WGS sequence"/>
</dbReference>
<dbReference type="EC" id="7.1.1.8" evidence="2"/>
<evidence type="ECO:0000256" key="6">
    <source>
        <dbReference type="ARBA" id="ARBA00022617"/>
    </source>
</evidence>
<dbReference type="Pfam" id="PF13442">
    <property type="entry name" value="Cytochrome_CBB3"/>
    <property type="match status" value="2"/>
</dbReference>
<reference evidence="21 22" key="1">
    <citation type="journal article" date="2019" name="Int. J. Syst. Evol. Microbiol.">
        <title>The Global Catalogue of Microorganisms (GCM) 10K type strain sequencing project: providing services to taxonomists for standard genome sequencing and annotation.</title>
        <authorList>
            <consortium name="The Broad Institute Genomics Platform"/>
            <consortium name="The Broad Institute Genome Sequencing Center for Infectious Disease"/>
            <person name="Wu L."/>
            <person name="Ma J."/>
        </authorList>
    </citation>
    <scope>NUCLEOTIDE SEQUENCE [LARGE SCALE GENOMIC DNA]</scope>
    <source>
        <strain evidence="21 22">JCM 10667</strain>
    </source>
</reference>
<evidence type="ECO:0000313" key="22">
    <source>
        <dbReference type="Proteomes" id="UP001501427"/>
    </source>
</evidence>
<feature type="region of interest" description="Disordered" evidence="18">
    <location>
        <begin position="111"/>
        <end position="140"/>
    </location>
</feature>
<keyword evidence="14 17" id="KW-0408">Iron</keyword>
<keyword evidence="5" id="KW-1003">Cell membrane</keyword>
<evidence type="ECO:0000256" key="19">
    <source>
        <dbReference type="SAM" id="Phobius"/>
    </source>
</evidence>
<feature type="domain" description="Cytochrome c" evidence="20">
    <location>
        <begin position="56"/>
        <end position="166"/>
    </location>
</feature>
<evidence type="ECO:0000256" key="13">
    <source>
        <dbReference type="ARBA" id="ARBA00022989"/>
    </source>
</evidence>
<evidence type="ECO:0000256" key="8">
    <source>
        <dbReference type="ARBA" id="ARBA00022692"/>
    </source>
</evidence>
<keyword evidence="4" id="KW-0813">Transport</keyword>
<dbReference type="Gene3D" id="1.10.760.10">
    <property type="entry name" value="Cytochrome c-like domain"/>
    <property type="match status" value="2"/>
</dbReference>